<feature type="region of interest" description="Disordered" evidence="6">
    <location>
        <begin position="1"/>
        <end position="41"/>
    </location>
</feature>
<dbReference type="InterPro" id="IPR000719">
    <property type="entry name" value="Prot_kinase_dom"/>
</dbReference>
<evidence type="ECO:0000256" key="1">
    <source>
        <dbReference type="ARBA" id="ARBA00022527"/>
    </source>
</evidence>
<feature type="domain" description="Protein kinase" evidence="7">
    <location>
        <begin position="63"/>
        <end position="438"/>
    </location>
</feature>
<dbReference type="PANTHER" id="PTHR45646">
    <property type="entry name" value="SERINE/THREONINE-PROTEIN KINASE DOA-RELATED"/>
    <property type="match status" value="1"/>
</dbReference>
<keyword evidence="5" id="KW-0067">ATP-binding</keyword>
<accession>A0A1J9RI60</accession>
<keyword evidence="9" id="KW-1185">Reference proteome</keyword>
<dbReference type="RefSeq" id="XP_020128503.1">
    <property type="nucleotide sequence ID" value="XM_020275490.1"/>
</dbReference>
<evidence type="ECO:0000256" key="6">
    <source>
        <dbReference type="SAM" id="MobiDB-lite"/>
    </source>
</evidence>
<gene>
    <name evidence="8" type="ORF">BKCO1_4000077</name>
</gene>
<evidence type="ECO:0000259" key="7">
    <source>
        <dbReference type="PROSITE" id="PS50011"/>
    </source>
</evidence>
<dbReference type="InterPro" id="IPR011009">
    <property type="entry name" value="Kinase-like_dom_sf"/>
</dbReference>
<name>A0A1J9RI60_9PEZI</name>
<dbReference type="Gene3D" id="1.10.510.10">
    <property type="entry name" value="Transferase(Phosphotransferase) domain 1"/>
    <property type="match status" value="1"/>
</dbReference>
<dbReference type="AlphaFoldDB" id="A0A1J9RI60"/>
<dbReference type="Pfam" id="PF00069">
    <property type="entry name" value="Pkinase"/>
    <property type="match status" value="1"/>
</dbReference>
<dbReference type="SMART" id="SM00220">
    <property type="entry name" value="S_TKc"/>
    <property type="match status" value="1"/>
</dbReference>
<evidence type="ECO:0000256" key="4">
    <source>
        <dbReference type="ARBA" id="ARBA00022777"/>
    </source>
</evidence>
<dbReference type="STRING" id="236234.A0A1J9RI60"/>
<protein>
    <submittedName>
        <fullName evidence="8">Protein kinase</fullName>
    </submittedName>
</protein>
<dbReference type="Proteomes" id="UP000183809">
    <property type="component" value="Unassembled WGS sequence"/>
</dbReference>
<reference evidence="8 9" key="1">
    <citation type="submission" date="2016-10" db="EMBL/GenBank/DDBJ databases">
        <title>Proteomics and genomics reveal pathogen-plant mechanisms compatible with a hemibiotrophic lifestyle of Diplodia corticola.</title>
        <authorList>
            <person name="Fernandes I."/>
            <person name="De Jonge R."/>
            <person name="Van De Peer Y."/>
            <person name="Devreese B."/>
            <person name="Alves A."/>
            <person name="Esteves A.C."/>
        </authorList>
    </citation>
    <scope>NUCLEOTIDE SEQUENCE [LARGE SCALE GENOMIC DNA]</scope>
    <source>
        <strain evidence="8 9">CBS 112549</strain>
    </source>
</reference>
<feature type="compositionally biased region" description="Basic and acidic residues" evidence="6">
    <location>
        <begin position="14"/>
        <end position="23"/>
    </location>
</feature>
<feature type="compositionally biased region" description="Acidic residues" evidence="6">
    <location>
        <begin position="24"/>
        <end position="41"/>
    </location>
</feature>
<dbReference type="GeneID" id="31015751"/>
<dbReference type="GO" id="GO:0005634">
    <property type="term" value="C:nucleus"/>
    <property type="evidence" value="ECO:0007669"/>
    <property type="project" value="TreeGrafter"/>
</dbReference>
<comment type="caution">
    <text evidence="8">The sequence shown here is derived from an EMBL/GenBank/DDBJ whole genome shotgun (WGS) entry which is preliminary data.</text>
</comment>
<dbReference type="PANTHER" id="PTHR45646:SF11">
    <property type="entry name" value="SERINE_THREONINE-PROTEIN KINASE DOA"/>
    <property type="match status" value="1"/>
</dbReference>
<organism evidence="8 9">
    <name type="scientific">Diplodia corticola</name>
    <dbReference type="NCBI Taxonomy" id="236234"/>
    <lineage>
        <taxon>Eukaryota</taxon>
        <taxon>Fungi</taxon>
        <taxon>Dikarya</taxon>
        <taxon>Ascomycota</taxon>
        <taxon>Pezizomycotina</taxon>
        <taxon>Dothideomycetes</taxon>
        <taxon>Dothideomycetes incertae sedis</taxon>
        <taxon>Botryosphaeriales</taxon>
        <taxon>Botryosphaeriaceae</taxon>
        <taxon>Diplodia</taxon>
    </lineage>
</organism>
<evidence type="ECO:0000313" key="9">
    <source>
        <dbReference type="Proteomes" id="UP000183809"/>
    </source>
</evidence>
<dbReference type="GO" id="GO:0043484">
    <property type="term" value="P:regulation of RNA splicing"/>
    <property type="evidence" value="ECO:0007669"/>
    <property type="project" value="TreeGrafter"/>
</dbReference>
<dbReference type="GO" id="GO:0005524">
    <property type="term" value="F:ATP binding"/>
    <property type="evidence" value="ECO:0007669"/>
    <property type="project" value="UniProtKB-KW"/>
</dbReference>
<dbReference type="SUPFAM" id="SSF56112">
    <property type="entry name" value="Protein kinase-like (PK-like)"/>
    <property type="match status" value="1"/>
</dbReference>
<dbReference type="PROSITE" id="PS50011">
    <property type="entry name" value="PROTEIN_KINASE_DOM"/>
    <property type="match status" value="1"/>
</dbReference>
<dbReference type="GO" id="GO:0004674">
    <property type="term" value="F:protein serine/threonine kinase activity"/>
    <property type="evidence" value="ECO:0007669"/>
    <property type="project" value="UniProtKB-KW"/>
</dbReference>
<proteinExistence type="predicted"/>
<dbReference type="OrthoDB" id="5979581at2759"/>
<sequence length="460" mass="52568">MTRYEYHGLVGKGTGDDGENHEYDNDDEDDEDDEGSLLEEDDVPGFQKRYYPIMLGQVIQDRYQVVRKTYWDECGTVWFCRDQKTNGYITLKVSTATSTEFNNHSVNRELRNYRYLQSINSTHPGRSFILPLLDTFDIPRSDGKFHRCLVHPSTVSWVQGYTDIKSEVYSALQALDFLHSANMTHCGGYVEQGVQDERVLDAIDYHKANPPSEIKGHPVYICDSVVVESASYKFPTLSRFSTSIIGPFDATEAAHPVCWRAPESLLQTRDCSHATDIWGLGCYVCSRLPTWGGLFSPYDSEEGDHSVYLHLAQMISLLGPPPRELVAKSPLSSLLFNNGRQLIPPTELDMDAVESALYPGERYWTSSWAQRKVAGLAEVKMEAYPPHPLPVRSLEKLPCVLEQDEKDRDDFVDFLRRTLTWQPQQRDTAAELLQHPWLKEFRHMGVFRKIYCSLPTYEGV</sequence>
<keyword evidence="3" id="KW-0547">Nucleotide-binding</keyword>
<dbReference type="InterPro" id="IPR051175">
    <property type="entry name" value="CLK_kinases"/>
</dbReference>
<keyword evidence="1" id="KW-0723">Serine/threonine-protein kinase</keyword>
<evidence type="ECO:0000313" key="8">
    <source>
        <dbReference type="EMBL" id="OJD32243.1"/>
    </source>
</evidence>
<keyword evidence="4 8" id="KW-0418">Kinase</keyword>
<evidence type="ECO:0000256" key="2">
    <source>
        <dbReference type="ARBA" id="ARBA00022679"/>
    </source>
</evidence>
<keyword evidence="2" id="KW-0808">Transferase</keyword>
<evidence type="ECO:0000256" key="3">
    <source>
        <dbReference type="ARBA" id="ARBA00022741"/>
    </source>
</evidence>
<evidence type="ECO:0000256" key="5">
    <source>
        <dbReference type="ARBA" id="ARBA00022840"/>
    </source>
</evidence>
<dbReference type="Gene3D" id="3.30.200.20">
    <property type="entry name" value="Phosphorylase Kinase, domain 1"/>
    <property type="match status" value="1"/>
</dbReference>
<dbReference type="EMBL" id="MNUE01000040">
    <property type="protein sequence ID" value="OJD32243.1"/>
    <property type="molecule type" value="Genomic_DNA"/>
</dbReference>